<dbReference type="EMBL" id="BGPR01084191">
    <property type="protein sequence ID" value="GBL94435.1"/>
    <property type="molecule type" value="Genomic_DNA"/>
</dbReference>
<evidence type="ECO:0000313" key="2">
    <source>
        <dbReference type="Proteomes" id="UP000499080"/>
    </source>
</evidence>
<protein>
    <submittedName>
        <fullName evidence="1">Uncharacterized protein</fullName>
    </submittedName>
</protein>
<keyword evidence="2" id="KW-1185">Reference proteome</keyword>
<dbReference type="AlphaFoldDB" id="A0A4Y2BSM2"/>
<gene>
    <name evidence="1" type="ORF">AVEN_64915_1</name>
</gene>
<accession>A0A4Y2BSM2</accession>
<sequence>MTSVDGFVQPTEIENCYLGHHDTQMVDGDGGSTSVAFNGISEPSRYPNGRWKWRLYLSGMQRHRWT</sequence>
<evidence type="ECO:0000313" key="1">
    <source>
        <dbReference type="EMBL" id="GBL94435.1"/>
    </source>
</evidence>
<reference evidence="1 2" key="1">
    <citation type="journal article" date="2019" name="Sci. Rep.">
        <title>Orb-weaving spider Araneus ventricosus genome elucidates the spidroin gene catalogue.</title>
        <authorList>
            <person name="Kono N."/>
            <person name="Nakamura H."/>
            <person name="Ohtoshi R."/>
            <person name="Moran D.A.P."/>
            <person name="Shinohara A."/>
            <person name="Yoshida Y."/>
            <person name="Fujiwara M."/>
            <person name="Mori M."/>
            <person name="Tomita M."/>
            <person name="Arakawa K."/>
        </authorList>
    </citation>
    <scope>NUCLEOTIDE SEQUENCE [LARGE SCALE GENOMIC DNA]</scope>
</reference>
<organism evidence="1 2">
    <name type="scientific">Araneus ventricosus</name>
    <name type="common">Orbweaver spider</name>
    <name type="synonym">Epeira ventricosa</name>
    <dbReference type="NCBI Taxonomy" id="182803"/>
    <lineage>
        <taxon>Eukaryota</taxon>
        <taxon>Metazoa</taxon>
        <taxon>Ecdysozoa</taxon>
        <taxon>Arthropoda</taxon>
        <taxon>Chelicerata</taxon>
        <taxon>Arachnida</taxon>
        <taxon>Araneae</taxon>
        <taxon>Araneomorphae</taxon>
        <taxon>Entelegynae</taxon>
        <taxon>Araneoidea</taxon>
        <taxon>Araneidae</taxon>
        <taxon>Araneus</taxon>
    </lineage>
</organism>
<feature type="non-terminal residue" evidence="1">
    <location>
        <position position="66"/>
    </location>
</feature>
<dbReference type="Proteomes" id="UP000499080">
    <property type="component" value="Unassembled WGS sequence"/>
</dbReference>
<comment type="caution">
    <text evidence="1">The sequence shown here is derived from an EMBL/GenBank/DDBJ whole genome shotgun (WGS) entry which is preliminary data.</text>
</comment>
<proteinExistence type="predicted"/>
<name>A0A4Y2BSM2_ARAVE</name>